<gene>
    <name evidence="14" type="ORF">NXF25_016986</name>
</gene>
<keyword evidence="15" id="KW-1185">Reference proteome</keyword>
<comment type="similarity">
    <text evidence="2">Belongs to the flavin monoamine oxidase family. FIG1 subfamily.</text>
</comment>
<dbReference type="PANTHER" id="PTHR43757">
    <property type="entry name" value="AMINOMETHYLTRANSFERASE"/>
    <property type="match status" value="1"/>
</dbReference>
<dbReference type="InterPro" id="IPR027266">
    <property type="entry name" value="TrmE/GcvT-like"/>
</dbReference>
<dbReference type="SUPFAM" id="SSF101790">
    <property type="entry name" value="Aminomethyltransferase beta-barrel domain"/>
    <property type="match status" value="1"/>
</dbReference>
<feature type="region of interest" description="Disordered" evidence="11">
    <location>
        <begin position="111"/>
        <end position="143"/>
    </location>
</feature>
<proteinExistence type="inferred from homology"/>
<comment type="caution">
    <text evidence="14">The sequence shown here is derived from an EMBL/GenBank/DDBJ whole genome shotgun (WGS) entry which is preliminary data.</text>
</comment>
<dbReference type="Gene3D" id="2.40.30.110">
    <property type="entry name" value="Aminomethyltransferase beta-barrel domains"/>
    <property type="match status" value="1"/>
</dbReference>
<comment type="subcellular location">
    <subcellularLocation>
        <location evidence="1">Mitochondrion matrix</location>
    </subcellularLocation>
</comment>
<dbReference type="AlphaFoldDB" id="A0AAW1AT51"/>
<dbReference type="InterPro" id="IPR013977">
    <property type="entry name" value="GcvT_C"/>
</dbReference>
<dbReference type="FunFam" id="3.30.1360.120:FF:000046">
    <property type="entry name" value="Pyruvate dehydrogenase phosphatase regulatory mitochondrial"/>
    <property type="match status" value="1"/>
</dbReference>
<feature type="region of interest" description="Disordered" evidence="11">
    <location>
        <begin position="70"/>
        <end position="90"/>
    </location>
</feature>
<dbReference type="Pfam" id="PF16350">
    <property type="entry name" value="FAO_M"/>
    <property type="match status" value="1"/>
</dbReference>
<dbReference type="SUPFAM" id="SSF54373">
    <property type="entry name" value="FAD-linked reductases, C-terminal domain"/>
    <property type="match status" value="1"/>
</dbReference>
<evidence type="ECO:0000256" key="2">
    <source>
        <dbReference type="ARBA" id="ARBA00005465"/>
    </source>
</evidence>
<dbReference type="InterPro" id="IPR036188">
    <property type="entry name" value="FAD/NAD-bd_sf"/>
</dbReference>
<dbReference type="InterPro" id="IPR006222">
    <property type="entry name" value="GCVT_N"/>
</dbReference>
<evidence type="ECO:0000256" key="6">
    <source>
        <dbReference type="ARBA" id="ARBA00023128"/>
    </source>
</evidence>
<dbReference type="PROSITE" id="PS50206">
    <property type="entry name" value="RHODANESE_3"/>
    <property type="match status" value="1"/>
</dbReference>
<evidence type="ECO:0000256" key="10">
    <source>
        <dbReference type="ARBA" id="ARBA00070180"/>
    </source>
</evidence>
<evidence type="ECO:0000256" key="8">
    <source>
        <dbReference type="ARBA" id="ARBA00038577"/>
    </source>
</evidence>
<feature type="compositionally biased region" description="Pro residues" evidence="11">
    <location>
        <begin position="130"/>
        <end position="143"/>
    </location>
</feature>
<evidence type="ECO:0000256" key="3">
    <source>
        <dbReference type="ARBA" id="ARBA00008609"/>
    </source>
</evidence>
<organism evidence="14 15">
    <name type="scientific">Crotalus adamanteus</name>
    <name type="common">Eastern diamondback rattlesnake</name>
    <dbReference type="NCBI Taxonomy" id="8729"/>
    <lineage>
        <taxon>Eukaryota</taxon>
        <taxon>Metazoa</taxon>
        <taxon>Chordata</taxon>
        <taxon>Craniata</taxon>
        <taxon>Vertebrata</taxon>
        <taxon>Euteleostomi</taxon>
        <taxon>Lepidosauria</taxon>
        <taxon>Squamata</taxon>
        <taxon>Bifurcata</taxon>
        <taxon>Unidentata</taxon>
        <taxon>Episquamata</taxon>
        <taxon>Toxicofera</taxon>
        <taxon>Serpentes</taxon>
        <taxon>Colubroidea</taxon>
        <taxon>Viperidae</taxon>
        <taxon>Crotalinae</taxon>
        <taxon>Crotalus</taxon>
    </lineage>
</organism>
<evidence type="ECO:0000313" key="15">
    <source>
        <dbReference type="Proteomes" id="UP001474421"/>
    </source>
</evidence>
<comment type="function">
    <text evidence="9">Decreases the sensitivity of PDP1 to magnesium ions, and this inhibition is reversed by the polyamine spermine.</text>
</comment>
<evidence type="ECO:0000256" key="5">
    <source>
        <dbReference type="ARBA" id="ARBA00022946"/>
    </source>
</evidence>
<comment type="similarity">
    <text evidence="3">Belongs to the GcvT family.</text>
</comment>
<dbReference type="Gene3D" id="3.30.9.10">
    <property type="entry name" value="D-Amino Acid Oxidase, subunit A, domain 2"/>
    <property type="match status" value="1"/>
</dbReference>
<keyword evidence="6" id="KW-0496">Mitochondrion</keyword>
<protein>
    <recommendedName>
        <fullName evidence="10">Pyruvate dehydrogenase phosphatase regulatory subunit, mitochondrial</fullName>
        <ecNumber evidence="4">1.4.3.2</ecNumber>
    </recommendedName>
</protein>
<evidence type="ECO:0000256" key="4">
    <source>
        <dbReference type="ARBA" id="ARBA00012806"/>
    </source>
</evidence>
<dbReference type="EMBL" id="JAOTOJ010000015">
    <property type="protein sequence ID" value="KAK9392897.1"/>
    <property type="molecule type" value="Genomic_DNA"/>
</dbReference>
<dbReference type="PANTHER" id="PTHR43757:SF15">
    <property type="entry name" value="PYRUVATE DEHYDROGENASE PHOSPHATASE REGULATORY SUBUNIT, MITOCHONDRIAL-LIKE"/>
    <property type="match status" value="1"/>
</dbReference>
<evidence type="ECO:0000259" key="13">
    <source>
        <dbReference type="PROSITE" id="PS50206"/>
    </source>
</evidence>
<feature type="signal peptide" evidence="12">
    <location>
        <begin position="1"/>
        <end position="23"/>
    </location>
</feature>
<dbReference type="InterPro" id="IPR006076">
    <property type="entry name" value="FAD-dep_OxRdtase"/>
</dbReference>
<dbReference type="SUPFAM" id="SSF103025">
    <property type="entry name" value="Folate-binding domain"/>
    <property type="match status" value="1"/>
</dbReference>
<evidence type="ECO:0000256" key="7">
    <source>
        <dbReference type="ARBA" id="ARBA00023180"/>
    </source>
</evidence>
<dbReference type="Gene3D" id="3.30.1360.120">
    <property type="entry name" value="Probable tRNA modification gtpase trme, domain 1"/>
    <property type="match status" value="1"/>
</dbReference>
<keyword evidence="7" id="KW-0325">Glycoprotein</keyword>
<dbReference type="InterPro" id="IPR032503">
    <property type="entry name" value="FAO_M"/>
</dbReference>
<keyword evidence="14" id="KW-0670">Pyruvate</keyword>
<dbReference type="Pfam" id="PF08669">
    <property type="entry name" value="GCV_T_C"/>
    <property type="match status" value="1"/>
</dbReference>
<comment type="subunit">
    <text evidence="8">Heterodimer of a catalytic (PDP1) and a regulatory (PDPR) subunit.</text>
</comment>
<dbReference type="Pfam" id="PF01571">
    <property type="entry name" value="GCV_T"/>
    <property type="match status" value="1"/>
</dbReference>
<dbReference type="Gene3D" id="3.50.50.60">
    <property type="entry name" value="FAD/NAD(P)-binding domain"/>
    <property type="match status" value="1"/>
</dbReference>
<feature type="domain" description="Rhodanese" evidence="13">
    <location>
        <begin position="366"/>
        <end position="409"/>
    </location>
</feature>
<dbReference type="GO" id="GO:0005759">
    <property type="term" value="C:mitochondrial matrix"/>
    <property type="evidence" value="ECO:0007669"/>
    <property type="project" value="UniProtKB-SubCell"/>
</dbReference>
<dbReference type="InterPro" id="IPR028896">
    <property type="entry name" value="GcvT/YgfZ/DmdA"/>
</dbReference>
<sequence length="1200" mass="133561">MWCRCQLLTTAQLVLLSYRSGIGQVRDARQVYACKKRKGQQRSLLLFGSPPNKFGSGSGQARVAFDRAPVGGKEADQNSPHRPAPESAQAHYHRFACASRVAPRRRRATLSHAAAVKRGRKIEEEGRALPPRPPQVSLPPPATIPVGGGAQYADERRRAGPTMQIEASRQVSAAPEAAQVSPAAGLAGSLAAAPGTGAFSCPREESWLGVTAWPFPSLHPSRVGAAPPLQPVIPQRPPPLPPAAPGKERLLGFYPARSASRLSWLFLGVGRWDGADVRSLVPPPAPLPHLSGTRPHLRPPPLFPSLPNSSLVRGEAQKSSLPPPRCHPLGQWQRMTLTWWRLCGARHSSTNVAEPHAMPLPTHAQVVICGGGIMGTSVAYHLSKLGWKDIVLLEQGRLAAGSTRFCAGIVSTVRHLSIELKMADYSRRLYQQLEQETGVKTGYMRTGSISLAQTQDRLISLKRIASRLKIMGIPCELIPPKRVAQLHSFINIHDLVGALHVPEDAIVSSADVTLALANAAAANGVQIHERTSVIHVLGQKGCVTGVDTDRGMIECSYFVNCAGQWAYELGLSNEEPVSIPLHACEHFYLLTRPLKTPLESSTPTVVDLDGRIYIRSWQGGILSGGFEKNPKPIFTEGKNQLEIHSLQEDWDHFEPLLSALLRRMPDMEALEIVQLVNCPESFTPDMRCIMGESPTRQGYFVLAGMNAAGTSFGGGAGKFLAEWMVNGYPSDNVWPLDLKRFGALQSSRTFLRHRVMEVMPLIYELKVPRWDFQTGRQLRTSPLYDRLDAQGARWMEKHGFERAKYFVPPGKDLLALDQSKTFYKPDWFDIVGAEVKCCKEAVCVIDMSSFTKFEISSTGGQALEVLQYLFSNDLDVPVGHIVHTGMLNHNGGYENDCSIARVNKRSFFMISPTDQQVHCWAWLKKHMPEDSNLFLEDVTWKYTALNLIGPRAMDVLSELSYAPMTPEHFPSLFCKEMSVGYANGIRVMSMTHTGEPGFMLYIPIEYALHVYNEVMSVGQKYGIRNAGYYALRSLRIEKFFAFWGQDLDAFTSPMECGREFRVKLDKGMDFIGKDALMAQKLEGVYKRFTMFILEDHNTDLDLWPWWGEPIYRNGCYMGKTTSSAYSYTLERHVCLGFVHNLDPETGKEQLVTTDFVNRGEYEIDIAGQRFQAKAKLYPFSSLFTSRRRKDEMEFSGFQGK</sequence>
<evidence type="ECO:0000256" key="12">
    <source>
        <dbReference type="SAM" id="SignalP"/>
    </source>
</evidence>
<dbReference type="SUPFAM" id="SSF51905">
    <property type="entry name" value="FAD/NAD(P)-binding domain"/>
    <property type="match status" value="1"/>
</dbReference>
<reference evidence="14 15" key="1">
    <citation type="journal article" date="2024" name="Proc. Natl. Acad. Sci. U.S.A.">
        <title>The genetic regulatory architecture and epigenomic basis for age-related changes in rattlesnake venom.</title>
        <authorList>
            <person name="Hogan M.P."/>
            <person name="Holding M.L."/>
            <person name="Nystrom G.S."/>
            <person name="Colston T.J."/>
            <person name="Bartlett D.A."/>
            <person name="Mason A.J."/>
            <person name="Ellsworth S.A."/>
            <person name="Rautsaw R.M."/>
            <person name="Lawrence K.C."/>
            <person name="Strickland J.L."/>
            <person name="He B."/>
            <person name="Fraser P."/>
            <person name="Margres M.J."/>
            <person name="Gilbert D.M."/>
            <person name="Gibbs H.L."/>
            <person name="Parkinson C.L."/>
            <person name="Rokyta D.R."/>
        </authorList>
    </citation>
    <scope>NUCLEOTIDE SEQUENCE [LARGE SCALE GENOMIC DNA]</scope>
    <source>
        <strain evidence="14">DRR0105</strain>
    </source>
</reference>
<evidence type="ECO:0000256" key="11">
    <source>
        <dbReference type="SAM" id="MobiDB-lite"/>
    </source>
</evidence>
<feature type="chain" id="PRO_5043855782" description="Pyruvate dehydrogenase phosphatase regulatory subunit, mitochondrial" evidence="12">
    <location>
        <begin position="24"/>
        <end position="1200"/>
    </location>
</feature>
<dbReference type="InterPro" id="IPR001763">
    <property type="entry name" value="Rhodanese-like_dom"/>
</dbReference>
<dbReference type="FunFam" id="3.30.70.1400:FF:000003">
    <property type="entry name" value="Pyruvate dehydrogenase phosphatase regulatory subunit"/>
    <property type="match status" value="1"/>
</dbReference>
<evidence type="ECO:0000256" key="1">
    <source>
        <dbReference type="ARBA" id="ARBA00004305"/>
    </source>
</evidence>
<evidence type="ECO:0000256" key="9">
    <source>
        <dbReference type="ARBA" id="ARBA00053434"/>
    </source>
</evidence>
<dbReference type="Gene3D" id="3.30.70.1400">
    <property type="entry name" value="Aminomethyltransferase beta-barrel domains"/>
    <property type="match status" value="1"/>
</dbReference>
<evidence type="ECO:0000313" key="14">
    <source>
        <dbReference type="EMBL" id="KAK9392897.1"/>
    </source>
</evidence>
<dbReference type="InterPro" id="IPR029043">
    <property type="entry name" value="GcvT/YgfZ_C"/>
</dbReference>
<accession>A0AAW1AT51</accession>
<keyword evidence="12" id="KW-0732">Signal</keyword>
<dbReference type="EC" id="1.4.3.2" evidence="4"/>
<feature type="compositionally biased region" description="Basic residues" evidence="11">
    <location>
        <begin position="111"/>
        <end position="120"/>
    </location>
</feature>
<dbReference type="Pfam" id="PF01266">
    <property type="entry name" value="DAO"/>
    <property type="match status" value="1"/>
</dbReference>
<keyword evidence="5" id="KW-0809">Transit peptide</keyword>
<name>A0AAW1AT51_CROAD</name>
<dbReference type="Proteomes" id="UP001474421">
    <property type="component" value="Unassembled WGS sequence"/>
</dbReference>
<dbReference type="GO" id="GO:0001716">
    <property type="term" value="F:L-amino-acid oxidase activity"/>
    <property type="evidence" value="ECO:0007669"/>
    <property type="project" value="UniProtKB-EC"/>
</dbReference>
<dbReference type="FunFam" id="2.40.30.110:FF:000004">
    <property type="entry name" value="Pyruvate dehydrogenase phosphatase regulatory subunit, mitochondrial"/>
    <property type="match status" value="1"/>
</dbReference>